<evidence type="ECO:0000313" key="3">
    <source>
        <dbReference type="EMBL" id="KAA8824498.1"/>
    </source>
</evidence>
<evidence type="ECO:0000313" key="2">
    <source>
        <dbReference type="EMBL" id="KAA8822440.1"/>
    </source>
</evidence>
<dbReference type="AlphaFoldDB" id="A0A5J5E5N5"/>
<feature type="transmembrane region" description="Helical" evidence="1">
    <location>
        <begin position="254"/>
        <end position="275"/>
    </location>
</feature>
<sequence length="408" mass="44819">MTRTTNWRTTWRVFRAEMGKIWRPLPLLGTLAVLIVGSFFIVNFTYLHNGGEDVVAQSAEFGPVYDAKAQQTVQAELDKARAAFAADMAVSTRATELGITDYAAYEAWTDRMYSEGKDTDPTVTNYVLGLASYRRINGLELIQSQAGISPDALRSQLLGQACYDFRNADDYPCGTLPATVTARIDDIISHYNQRSILQYNVVMTLQDSGKWMLLTAALCAMILTAFPLTRDRQLRMTAVQWASRTGRGIRSTQVLAIGISAALVGLIVGTLWNVWLGAQMRPILGYGIDSAMYRDPAWFDGTILQWLVAYTLTAMLAAAACSLITVWIVKAQSNGIRMLLITVPLAAAMACLINFVIGPYLYHFSNPLGGRIPVPGAEAMALTAMLALAAALWTVSARRIRHCELPND</sequence>
<gene>
    <name evidence="3" type="ORF">EM848_01425</name>
    <name evidence="2" type="ORF">EMO90_00100</name>
</gene>
<evidence type="ECO:0000256" key="1">
    <source>
        <dbReference type="SAM" id="Phobius"/>
    </source>
</evidence>
<keyword evidence="5" id="KW-1185">Reference proteome</keyword>
<evidence type="ECO:0000313" key="5">
    <source>
        <dbReference type="Proteomes" id="UP000374630"/>
    </source>
</evidence>
<reference evidence="4 5" key="1">
    <citation type="journal article" date="2019" name="Syst. Appl. Microbiol.">
        <title>Characterization of Bifidobacterium species in feaces of the Egyptian fruit bat: Description of B. vespertilionis sp. nov. and B. rousetti sp. nov.</title>
        <authorList>
            <person name="Modesto M."/>
            <person name="Satti M."/>
            <person name="Watanabe K."/>
            <person name="Puglisi E."/>
            <person name="Morelli L."/>
            <person name="Huang C.-H."/>
            <person name="Liou J.-S."/>
            <person name="Miyashita M."/>
            <person name="Tamura T."/>
            <person name="Saito S."/>
            <person name="Mori K."/>
            <person name="Huang L."/>
            <person name="Sciavilla P."/>
            <person name="Sandri C."/>
            <person name="Spiezio C."/>
            <person name="Vitali F."/>
            <person name="Cavalieri D."/>
            <person name="Perpetuini G."/>
            <person name="Tofalo R."/>
            <person name="Bonetti A."/>
            <person name="Arita M."/>
            <person name="Mattarelli P."/>
        </authorList>
    </citation>
    <scope>NUCLEOTIDE SEQUENCE [LARGE SCALE GENOMIC DNA]</scope>
    <source>
        <strain evidence="2 5">RST16</strain>
        <strain evidence="3 4">RST8</strain>
    </source>
</reference>
<proteinExistence type="predicted"/>
<comment type="caution">
    <text evidence="3">The sequence shown here is derived from an EMBL/GenBank/DDBJ whole genome shotgun (WGS) entry which is preliminary data.</text>
</comment>
<keyword evidence="1" id="KW-0472">Membrane</keyword>
<dbReference type="EMBL" id="RZOA01000002">
    <property type="protein sequence ID" value="KAA8824498.1"/>
    <property type="molecule type" value="Genomic_DNA"/>
</dbReference>
<evidence type="ECO:0008006" key="6">
    <source>
        <dbReference type="Google" id="ProtNLM"/>
    </source>
</evidence>
<dbReference type="OrthoDB" id="3226862at2"/>
<dbReference type="Proteomes" id="UP000374630">
    <property type="component" value="Unassembled WGS sequence"/>
</dbReference>
<dbReference type="RefSeq" id="WP_150353232.1">
    <property type="nucleotide sequence ID" value="NZ_RZNZ01000001.1"/>
</dbReference>
<feature type="transmembrane region" description="Helical" evidence="1">
    <location>
        <begin position="21"/>
        <end position="42"/>
    </location>
</feature>
<accession>A0A5J5E5N5</accession>
<dbReference type="Proteomes" id="UP000345527">
    <property type="component" value="Unassembled WGS sequence"/>
</dbReference>
<name>A0A5J5E5N5_9BIFI</name>
<feature type="transmembrane region" description="Helical" evidence="1">
    <location>
        <begin position="374"/>
        <end position="395"/>
    </location>
</feature>
<feature type="transmembrane region" description="Helical" evidence="1">
    <location>
        <begin position="303"/>
        <end position="327"/>
    </location>
</feature>
<organism evidence="3 4">
    <name type="scientific">Bifidobacterium vespertilionis</name>
    <dbReference type="NCBI Taxonomy" id="2562524"/>
    <lineage>
        <taxon>Bacteria</taxon>
        <taxon>Bacillati</taxon>
        <taxon>Actinomycetota</taxon>
        <taxon>Actinomycetes</taxon>
        <taxon>Bifidobacteriales</taxon>
        <taxon>Bifidobacteriaceae</taxon>
        <taxon>Bifidobacterium</taxon>
    </lineage>
</organism>
<keyword evidence="1" id="KW-1133">Transmembrane helix</keyword>
<keyword evidence="1" id="KW-0812">Transmembrane</keyword>
<dbReference type="EMBL" id="RZNZ01000001">
    <property type="protein sequence ID" value="KAA8822440.1"/>
    <property type="molecule type" value="Genomic_DNA"/>
</dbReference>
<evidence type="ECO:0000313" key="4">
    <source>
        <dbReference type="Proteomes" id="UP000345527"/>
    </source>
</evidence>
<protein>
    <recommendedName>
        <fullName evidence="6">ABC transporter permease</fullName>
    </recommendedName>
</protein>
<feature type="transmembrane region" description="Helical" evidence="1">
    <location>
        <begin position="339"/>
        <end position="362"/>
    </location>
</feature>
<feature type="transmembrane region" description="Helical" evidence="1">
    <location>
        <begin position="211"/>
        <end position="228"/>
    </location>
</feature>